<proteinExistence type="predicted"/>
<dbReference type="Proteomes" id="UP001606303">
    <property type="component" value="Unassembled WGS sequence"/>
</dbReference>
<dbReference type="NCBIfam" id="TIGR04353">
    <property type="entry name" value="PqqD_rel_X"/>
    <property type="match status" value="1"/>
</dbReference>
<reference evidence="1 2" key="1">
    <citation type="submission" date="2024-08" db="EMBL/GenBank/DDBJ databases">
        <authorList>
            <person name="Lu H."/>
        </authorList>
    </citation>
    <scope>NUCLEOTIDE SEQUENCE [LARGE SCALE GENOMIC DNA]</scope>
    <source>
        <strain evidence="1 2">BYS87W</strain>
    </source>
</reference>
<name>A0ABW7GZF9_9BURK</name>
<protein>
    <submittedName>
        <fullName evidence="1">HPr-rel-A system PqqD family peptide chaperone</fullName>
    </submittedName>
</protein>
<dbReference type="InterPro" id="IPR027599">
    <property type="entry name" value="PqqD-rel_X"/>
</dbReference>
<comment type="caution">
    <text evidence="1">The sequence shown here is derived from an EMBL/GenBank/DDBJ whole genome shotgun (WGS) entry which is preliminary data.</text>
</comment>
<gene>
    <name evidence="1" type="ORF">ACG01O_12170</name>
</gene>
<dbReference type="EMBL" id="JBIGIB010000003">
    <property type="protein sequence ID" value="MFG6467369.1"/>
    <property type="molecule type" value="Genomic_DNA"/>
</dbReference>
<keyword evidence="2" id="KW-1185">Reference proteome</keyword>
<evidence type="ECO:0000313" key="1">
    <source>
        <dbReference type="EMBL" id="MFG6467369.1"/>
    </source>
</evidence>
<accession>A0ABW7GZF9</accession>
<organism evidence="1 2">
    <name type="scientific">Pelomonas baiyunensis</name>
    <dbReference type="NCBI Taxonomy" id="3299026"/>
    <lineage>
        <taxon>Bacteria</taxon>
        <taxon>Pseudomonadati</taxon>
        <taxon>Pseudomonadota</taxon>
        <taxon>Betaproteobacteria</taxon>
        <taxon>Burkholderiales</taxon>
        <taxon>Sphaerotilaceae</taxon>
        <taxon>Roseateles</taxon>
    </lineage>
</organism>
<evidence type="ECO:0000313" key="2">
    <source>
        <dbReference type="Proteomes" id="UP001606303"/>
    </source>
</evidence>
<sequence>MATRWQLNRPHDMHVREWEDGGVIYDAISGNTHLLDPLALELLDLLRQRPWSVPELVTDLQHSLPDDVAVGEMPSLLTAKLEQLTRLELVKPA</sequence>